<feature type="non-terminal residue" evidence="2">
    <location>
        <position position="1"/>
    </location>
</feature>
<feature type="region of interest" description="Disordered" evidence="1">
    <location>
        <begin position="48"/>
        <end position="67"/>
    </location>
</feature>
<name>A0A0B7C597_9EUPU</name>
<gene>
    <name evidence="2" type="primary">ORF223545</name>
</gene>
<proteinExistence type="predicted"/>
<dbReference type="AlphaFoldDB" id="A0A0B7C597"/>
<protein>
    <submittedName>
        <fullName evidence="2">Uncharacterized protein</fullName>
    </submittedName>
</protein>
<evidence type="ECO:0000256" key="1">
    <source>
        <dbReference type="SAM" id="MobiDB-lite"/>
    </source>
</evidence>
<feature type="non-terminal residue" evidence="2">
    <location>
        <position position="67"/>
    </location>
</feature>
<accession>A0A0B7C597</accession>
<dbReference type="EMBL" id="HACG01053502">
    <property type="protein sequence ID" value="CEL00373.1"/>
    <property type="molecule type" value="Transcribed_RNA"/>
</dbReference>
<evidence type="ECO:0000313" key="2">
    <source>
        <dbReference type="EMBL" id="CEL00373.1"/>
    </source>
</evidence>
<organism evidence="2">
    <name type="scientific">Arion vulgaris</name>
    <dbReference type="NCBI Taxonomy" id="1028688"/>
    <lineage>
        <taxon>Eukaryota</taxon>
        <taxon>Metazoa</taxon>
        <taxon>Spiralia</taxon>
        <taxon>Lophotrochozoa</taxon>
        <taxon>Mollusca</taxon>
        <taxon>Gastropoda</taxon>
        <taxon>Heterobranchia</taxon>
        <taxon>Euthyneura</taxon>
        <taxon>Panpulmonata</taxon>
        <taxon>Eupulmonata</taxon>
        <taxon>Stylommatophora</taxon>
        <taxon>Helicina</taxon>
        <taxon>Arionoidea</taxon>
        <taxon>Arionidae</taxon>
        <taxon>Arion</taxon>
    </lineage>
</organism>
<reference evidence="2" key="1">
    <citation type="submission" date="2014-12" db="EMBL/GenBank/DDBJ databases">
        <title>Insight into the proteome of Arion vulgaris.</title>
        <authorList>
            <person name="Aradska J."/>
            <person name="Bulat T."/>
            <person name="Smidak R."/>
            <person name="Sarate P."/>
            <person name="Gangsoo J."/>
            <person name="Sialana F."/>
            <person name="Bilban M."/>
            <person name="Lubec G."/>
        </authorList>
    </citation>
    <scope>NUCLEOTIDE SEQUENCE</scope>
    <source>
        <tissue evidence="2">Skin</tissue>
    </source>
</reference>
<feature type="region of interest" description="Disordered" evidence="1">
    <location>
        <begin position="1"/>
        <end position="25"/>
    </location>
</feature>
<sequence length="67" mass="7665">VQPNVNTDTDNEKQELIKKSPSPEVKDNCQRLTEYVVNDRVTSLITHKLKKPQQPPIQLLADGHYNP</sequence>